<dbReference type="AlphaFoldDB" id="A0A1Q6F4W5"/>
<evidence type="ECO:0000313" key="1">
    <source>
        <dbReference type="EMBL" id="OKY93920.1"/>
    </source>
</evidence>
<reference evidence="1 2" key="1">
    <citation type="journal article" date="2016" name="Nat. Biotechnol.">
        <title>Measurement of bacterial replication rates in microbial communities.</title>
        <authorList>
            <person name="Brown C.T."/>
            <person name="Olm M.R."/>
            <person name="Thomas B.C."/>
            <person name="Banfield J.F."/>
        </authorList>
    </citation>
    <scope>NUCLEOTIDE SEQUENCE [LARGE SCALE GENOMIC DNA]</scope>
    <source>
        <strain evidence="1">CAG:67_53_122</strain>
    </source>
</reference>
<dbReference type="EMBL" id="MNQH01000031">
    <property type="protein sequence ID" value="OKY93920.1"/>
    <property type="molecule type" value="Genomic_DNA"/>
</dbReference>
<name>A0A1Q6F4W5_9BACT</name>
<dbReference type="Proteomes" id="UP000187417">
    <property type="component" value="Unassembled WGS sequence"/>
</dbReference>
<evidence type="ECO:0000313" key="2">
    <source>
        <dbReference type="Proteomes" id="UP000187417"/>
    </source>
</evidence>
<dbReference type="STRING" id="28117.BHV66_07200"/>
<dbReference type="RefSeq" id="WP_276618608.1">
    <property type="nucleotide sequence ID" value="NZ_BAAFLA010000016.1"/>
</dbReference>
<sequence length="88" mass="10056">MDDLHEQKTLIMESAALGASIALNRLGLIKDEISQREAYRIYGESCVRTWLNRGWVHRVKPGTGNSKVTYSRIELDTVKRLVELGKLR</sequence>
<proteinExistence type="predicted"/>
<gene>
    <name evidence="1" type="ORF">BHV66_07200</name>
</gene>
<accession>A0A1Q6F4W5</accession>
<protein>
    <submittedName>
        <fullName evidence="1">Uncharacterized protein</fullName>
    </submittedName>
</protein>
<comment type="caution">
    <text evidence="1">The sequence shown here is derived from an EMBL/GenBank/DDBJ whole genome shotgun (WGS) entry which is preliminary data.</text>
</comment>
<organism evidence="1 2">
    <name type="scientific">Alistipes putredinis</name>
    <dbReference type="NCBI Taxonomy" id="28117"/>
    <lineage>
        <taxon>Bacteria</taxon>
        <taxon>Pseudomonadati</taxon>
        <taxon>Bacteroidota</taxon>
        <taxon>Bacteroidia</taxon>
        <taxon>Bacteroidales</taxon>
        <taxon>Rikenellaceae</taxon>
        <taxon>Alistipes</taxon>
    </lineage>
</organism>